<accession>A0A3M7QQL4</accession>
<protein>
    <submittedName>
        <fullName evidence="1">Uncharacterized protein</fullName>
    </submittedName>
</protein>
<comment type="caution">
    <text evidence="1">The sequence shown here is derived from an EMBL/GenBank/DDBJ whole genome shotgun (WGS) entry which is preliminary data.</text>
</comment>
<organism evidence="1 2">
    <name type="scientific">Brachionus plicatilis</name>
    <name type="common">Marine rotifer</name>
    <name type="synonym">Brachionus muelleri</name>
    <dbReference type="NCBI Taxonomy" id="10195"/>
    <lineage>
        <taxon>Eukaryota</taxon>
        <taxon>Metazoa</taxon>
        <taxon>Spiralia</taxon>
        <taxon>Gnathifera</taxon>
        <taxon>Rotifera</taxon>
        <taxon>Eurotatoria</taxon>
        <taxon>Monogononta</taxon>
        <taxon>Pseudotrocha</taxon>
        <taxon>Ploima</taxon>
        <taxon>Brachionidae</taxon>
        <taxon>Brachionus</taxon>
    </lineage>
</organism>
<evidence type="ECO:0000313" key="1">
    <source>
        <dbReference type="EMBL" id="RNA13248.1"/>
    </source>
</evidence>
<sequence length="81" mass="9185">MRLHMDEPFEDSDLLDSDNAPIRFACPLNLSASTTKLSSSVSLDILYNFPKFINLILALYKLHVEPSAFFSSFFSSFLAEF</sequence>
<evidence type="ECO:0000313" key="2">
    <source>
        <dbReference type="Proteomes" id="UP000276133"/>
    </source>
</evidence>
<name>A0A3M7QQL4_BRAPC</name>
<keyword evidence="2" id="KW-1185">Reference proteome</keyword>
<dbReference type="Proteomes" id="UP000276133">
    <property type="component" value="Unassembled WGS sequence"/>
</dbReference>
<gene>
    <name evidence="1" type="ORF">BpHYR1_045139</name>
</gene>
<dbReference type="AlphaFoldDB" id="A0A3M7QQL4"/>
<proteinExistence type="predicted"/>
<dbReference type="EMBL" id="REGN01005466">
    <property type="protein sequence ID" value="RNA13248.1"/>
    <property type="molecule type" value="Genomic_DNA"/>
</dbReference>
<reference evidence="1 2" key="1">
    <citation type="journal article" date="2018" name="Sci. Rep.">
        <title>Genomic signatures of local adaptation to the degree of environmental predictability in rotifers.</title>
        <authorList>
            <person name="Franch-Gras L."/>
            <person name="Hahn C."/>
            <person name="Garcia-Roger E.M."/>
            <person name="Carmona M.J."/>
            <person name="Serra M."/>
            <person name="Gomez A."/>
        </authorList>
    </citation>
    <scope>NUCLEOTIDE SEQUENCE [LARGE SCALE GENOMIC DNA]</scope>
    <source>
        <strain evidence="1">HYR1</strain>
    </source>
</reference>